<evidence type="ECO:0000313" key="3">
    <source>
        <dbReference type="EMBL" id="PFH34929.1"/>
    </source>
</evidence>
<dbReference type="GeneID" id="40311888"/>
<protein>
    <recommendedName>
        <fullName evidence="2">Bacterial alpha-2-macroglobulin MG10 domain-containing protein</fullName>
    </recommendedName>
</protein>
<dbReference type="Pfam" id="PF17973">
    <property type="entry name" value="bMG10"/>
    <property type="match status" value="1"/>
</dbReference>
<dbReference type="Proteomes" id="UP000224006">
    <property type="component" value="Chromosome VI"/>
</dbReference>
<proteinExistence type="predicted"/>
<dbReference type="InterPro" id="IPR041246">
    <property type="entry name" value="Bact_MG10"/>
</dbReference>
<reference evidence="3 4" key="1">
    <citation type="submission" date="2017-09" db="EMBL/GenBank/DDBJ databases">
        <title>Genome sequencing of Besnoitia besnoiti strain Bb-Ger1.</title>
        <authorList>
            <person name="Schares G."/>
            <person name="Venepally P."/>
            <person name="Lorenzi H.A."/>
        </authorList>
    </citation>
    <scope>NUCLEOTIDE SEQUENCE [LARGE SCALE GENOMIC DNA]</scope>
    <source>
        <strain evidence="3 4">Bb-Ger1</strain>
    </source>
</reference>
<accession>A0A2A9MAK2</accession>
<feature type="domain" description="Bacterial alpha-2-macroglobulin MG10" evidence="2">
    <location>
        <begin position="2819"/>
        <end position="2966"/>
    </location>
</feature>
<evidence type="ECO:0000259" key="2">
    <source>
        <dbReference type="Pfam" id="PF17973"/>
    </source>
</evidence>
<feature type="region of interest" description="Disordered" evidence="1">
    <location>
        <begin position="197"/>
        <end position="218"/>
    </location>
</feature>
<dbReference type="PROSITE" id="PS51257">
    <property type="entry name" value="PROKAR_LIPOPROTEIN"/>
    <property type="match status" value="1"/>
</dbReference>
<sequence>MASLRRVAPLACGAVVAVAFVSAGFFACATGSSSASSPPTPPGSPTLSESPTPDFPSGGAASSAASFEPLFRLVALTPFSSVAFPQEGPLPVLRGRQPIVAVFSVPVVPLGGALFQEEPSSPSPSSHSSRKPPEGFVVSTNSHTETVRGRGYWVTPSAFRFDPDETWPADLAVSVRLNALLRSASGQPLAPLRVAENDAEGETGRGAERASAGAVGSSESLGHEGLAAAAHESWVFRMRTESLSIRLTAVSSALAARITGGQWQPLLSNSQDPTASLFEVPEDGKVKIQTSSPISVSKLRDSPLVERFLAVGKEQRGTFAFVPFHVHTCADDAADDADDAADDADDREAEEKERSWRAAHNEVTCLELTFPEQPLRTRNVYEVFAKKGAIYSPHSGPLGYLEDSSSSAPSAHSLAVLASAALAQSPAFISEVEYVPVSSPSRVRKGRGLLTGPRPFHLYPLSRRSEKTSFRRLEVFLPHSLGFSGEQGRTDAQAQKQARASAAEPEAAAAERPDLDVLAAQLARRMTLIHVKSGKALSVAHTLKNRVHLVLTCGELEPEQQYKLVIVGNEVPGSEAWGPLFDGFGLPLESSEIEFSMSRLRHNFELIWSQSTVWILNDRDLADSEARAAEAGPARAPGQEDSEAECNRGVPLAVVTAMREPRNTSWGDAEAANLEVHPLGDCIRRVDASCMGRIRPQFAHVGGTLRRTLNHEAFHFSSEEGLTFPGAAPWAGACVASSSSASSLIVPFLSRLSTNSPYLLTVQRKHHRSTGTAKEKELVGALSLSVFHSVHIQRETNHLVVNFQVLSLKTARPVAGATIQVYASPQDANRAPALLPCVEGDKLDGADEKRLLWMATAEAHEGAKRDGVCQGVKTDASGFATWTATAGTIGDDVGDLFATVLAPVDKGPAGPGQAPGEAKEPLTYITERLTVPWDLSRQARRRYGSQHGISDDSVIAGHDHRYTVALSDIHFFVLADRSSFRPGDTVSVQGLLSVVDRSVCGFEGSCLLHQALRVRPERLKLLLGAQWMTQAYATGEHGGGRFLPSPRGIHEGGYDGNQQRRCSVRIVSLNHFGAFETSLEVPLDAELGSTSFFEYRLFKGGDVDEKAILEANLCPEAWYRIEGGRKLRSVYPAGAIHLQVENPRPPSVIVAPLQLPPVAAPAESFAVSGSLTTYGGLPVQDHRVEIRLRFSLSLGQLSLQSGRATEPWAPAGACKFVIRTEQRDLKVVTKGALADGDDVELQAYIRTDETGHFSLRVDLGQLTVSPPASRLEPSSAHPASPLLWEEGTEISVTVRVTGLTGEVLPPQTATLVVASSELALERKLALSVTPVLPGVPFSVTADTKPYPRVDKDASLPVGSTIAVTVLRVDPSRPVGYSWEAQASHWESWNPDAGLAPCRPSLFSTASAGRDEGDSVDAPRLFEGSAGERMQAEDKEVAKAFLDGSVDLKAFVKERGGRFSFLKTCRGVGGQLQCPVTIPLDAAQYIFVTTLQLPSGKSVRNCEYFLPTAGNLLARALEPKLRLDKPEVAHGEVAHLVLPAVFREGSAIRPTVAGDAAAATAGREEGSSSATAALHGSLSIWWQTASNERSFFSVPLDAATDEIVVPIGRVPNDCPPSCSMRVIFVPPLSQTALPVTQVDTSTNLLFPAETRYPIERQAAAKYGPFFVDETLTVAVRHAASAFSIPEDAFCVDVAPKKEKAAKKPKRGSPAAGLGGGDPKLLPGEEALVTVTLSKEVLEETVAKSPLFSSDSGRGKMHKHFRAFALVAVIDKRYFDLGPVSFPEVEAELQRAVESQSDRHGVASSLSAATSLSTYLYLFRFIHAAKLNDPWITDFHWPSAGIVRGVRELTAPWAAWTKTVERFLLGRRSAITGTFSRLAGGGSVTDGVFLAMESAASAQPVAMALTAAPRMAKHVAGTRQEIAADSGAVGMAAESSSAVTSAKLLSSDTPVLLWQGVELHEGGAGEAALTGSFSFSVPNDSNQYLVRSQLVVTMAEREPFSIPAFFGRLWRRSPESKPSRVLYAKFEKEVVAKKLLKLAPFRPSLLRKGDIAQVGAILHVDESLVQEGSEVVVYLWLPHRGETAETGHKRRVKLDKTAVPVTRAIHADDSSLVSGSRALEVKCFAHLAANASVAHGVAFSIPVTPIAPRLSLSSIWPILASHAPRDAAEKRLSLAAADDAEAWASVVEGVELPLPVIAGVGGLSASVGLGYGPVLLAKIQRFLYAEVCRFVPAEEAYQDLLKSHGETVAAGRRGARDTVFCTCCREALPSAAFSPFVERGGPSLSSLVLAVLARQTVAVLGLQVPGELAACAAFAEKRVEDYVPQDAELFKRLGFLPWPAKEYRGTLTHQLDPDVDLNLLVLLAGLRRASHAFNPYLASVKNTILSFLQDMESRFIASASRDLPPFNEGHEPRPTSYAAASSIAVAPMPALPLSLPPAAAETHPTQADVSSEVDFSSFLSFVGPDLVARIRLVFGCETPLKLANAKAEEALSFPSLLRWASADEAMPRSGDREGKLLTHEEGLYSPHMLWAFVAGLAHPEEKAAAELLSRARTLLEQSLNFFRILPESSAYLTELPGSSVAASDAHHALLIIVASVVLAASSGTSPRSAQSTLRGRSSPPLRTQRVDQLTDADIAQMFSKLLLYLARGGKRGRMGLRSGVTPWNFIPFRDAWSDFLVMDAFASWDKATKNDRADMAVSVQLATAGTRDELTNEGVRKPFSPTLPLLQGRLSTREGETLLETKLGWTELEESHLLTGESVSFVSSGARPGSEKSDHDQGACCSSWEGKVRVNVKGEGMALVAIGMDFISDRDRVLPTFTGALVQKEFFAFDSASQKCGTTPVVSAVRGQRICVSIRVTLKDELRDVIVRDLLPAGLELSSRDPSMLPNALVENAPLPLLHAKRLHAADRSTIAAQAVPSWSYFPSCTTRLLGNAVEWKCPFMRPGTHAMRVIGIATTSGFFAVPMATVEIATTGKGVQTGTEALSWRRQEGNEFTLLGASGAAKTAFAIVDGDSGSAVTGKDAFREAGLLPPPAWLMGSAPKGCGVCPPETVCSPALGRCIS</sequence>
<feature type="compositionally biased region" description="Low complexity" evidence="1">
    <location>
        <begin position="45"/>
        <end position="61"/>
    </location>
</feature>
<feature type="region of interest" description="Disordered" evidence="1">
    <location>
        <begin position="484"/>
        <end position="509"/>
    </location>
</feature>
<organism evidence="3 4">
    <name type="scientific">Besnoitia besnoiti</name>
    <name type="common">Apicomplexan protozoan</name>
    <dbReference type="NCBI Taxonomy" id="94643"/>
    <lineage>
        <taxon>Eukaryota</taxon>
        <taxon>Sar</taxon>
        <taxon>Alveolata</taxon>
        <taxon>Apicomplexa</taxon>
        <taxon>Conoidasida</taxon>
        <taxon>Coccidia</taxon>
        <taxon>Eucoccidiorida</taxon>
        <taxon>Eimeriorina</taxon>
        <taxon>Sarcocystidae</taxon>
        <taxon>Besnoitia</taxon>
    </lineage>
</organism>
<dbReference type="RefSeq" id="XP_029218938.1">
    <property type="nucleotide sequence ID" value="XM_029365355.1"/>
</dbReference>
<evidence type="ECO:0000256" key="1">
    <source>
        <dbReference type="SAM" id="MobiDB-lite"/>
    </source>
</evidence>
<feature type="region of interest" description="Disordered" evidence="1">
    <location>
        <begin position="116"/>
        <end position="142"/>
    </location>
</feature>
<evidence type="ECO:0000313" key="4">
    <source>
        <dbReference type="Proteomes" id="UP000224006"/>
    </source>
</evidence>
<name>A0A2A9MAK2_BESBE</name>
<dbReference type="EMBL" id="NWUJ01000006">
    <property type="protein sequence ID" value="PFH34929.1"/>
    <property type="molecule type" value="Genomic_DNA"/>
</dbReference>
<dbReference type="KEGG" id="bbes:BESB_069620"/>
<dbReference type="VEuPathDB" id="ToxoDB:BESB_069620"/>
<feature type="compositionally biased region" description="Low complexity" evidence="1">
    <location>
        <begin position="492"/>
        <end position="508"/>
    </location>
</feature>
<gene>
    <name evidence="3" type="ORF">BESB_069620</name>
</gene>
<feature type="region of interest" description="Disordered" evidence="1">
    <location>
        <begin position="33"/>
        <end position="61"/>
    </location>
</feature>
<dbReference type="OrthoDB" id="543368at2759"/>
<comment type="caution">
    <text evidence="3">The sequence shown here is derived from an EMBL/GenBank/DDBJ whole genome shotgun (WGS) entry which is preliminary data.</text>
</comment>
<keyword evidence="4" id="KW-1185">Reference proteome</keyword>